<dbReference type="Gene3D" id="1.25.40.10">
    <property type="entry name" value="Tetratricopeptide repeat domain"/>
    <property type="match status" value="1"/>
</dbReference>
<evidence type="ECO:0000313" key="8">
    <source>
        <dbReference type="EnsemblProtists" id="EKX53649"/>
    </source>
</evidence>
<feature type="non-terminal residue" evidence="7">
    <location>
        <position position="101"/>
    </location>
</feature>
<dbReference type="InterPro" id="IPR051476">
    <property type="entry name" value="Bac_ResReg_Asp_Phosphatase"/>
</dbReference>
<dbReference type="PaxDb" id="55529-EKX53649"/>
<name>L1JZA6_GUITC</name>
<keyword evidence="9" id="KW-1185">Reference proteome</keyword>
<dbReference type="PANTHER" id="PTHR46630">
    <property type="entry name" value="TETRATRICOPEPTIDE REPEAT PROTEIN 29"/>
    <property type="match status" value="1"/>
</dbReference>
<evidence type="ECO:0000256" key="4">
    <source>
        <dbReference type="ARBA" id="ARBA00022803"/>
    </source>
</evidence>
<feature type="coiled-coil region" evidence="6">
    <location>
        <begin position="59"/>
        <end position="86"/>
    </location>
</feature>
<evidence type="ECO:0000313" key="9">
    <source>
        <dbReference type="Proteomes" id="UP000011087"/>
    </source>
</evidence>
<dbReference type="SUPFAM" id="SSF48452">
    <property type="entry name" value="TPR-like"/>
    <property type="match status" value="1"/>
</dbReference>
<dbReference type="GeneID" id="17310455"/>
<reference evidence="7 9" key="1">
    <citation type="journal article" date="2012" name="Nature">
        <title>Algal genomes reveal evolutionary mosaicism and the fate of nucleomorphs.</title>
        <authorList>
            <consortium name="DOE Joint Genome Institute"/>
            <person name="Curtis B.A."/>
            <person name="Tanifuji G."/>
            <person name="Burki F."/>
            <person name="Gruber A."/>
            <person name="Irimia M."/>
            <person name="Maruyama S."/>
            <person name="Arias M.C."/>
            <person name="Ball S.G."/>
            <person name="Gile G.H."/>
            <person name="Hirakawa Y."/>
            <person name="Hopkins J.F."/>
            <person name="Kuo A."/>
            <person name="Rensing S.A."/>
            <person name="Schmutz J."/>
            <person name="Symeonidi A."/>
            <person name="Elias M."/>
            <person name="Eveleigh R.J."/>
            <person name="Herman E.K."/>
            <person name="Klute M.J."/>
            <person name="Nakayama T."/>
            <person name="Obornik M."/>
            <person name="Reyes-Prieto A."/>
            <person name="Armbrust E.V."/>
            <person name="Aves S.J."/>
            <person name="Beiko R.G."/>
            <person name="Coutinho P."/>
            <person name="Dacks J.B."/>
            <person name="Durnford D.G."/>
            <person name="Fast N.M."/>
            <person name="Green B.R."/>
            <person name="Grisdale C.J."/>
            <person name="Hempel F."/>
            <person name="Henrissat B."/>
            <person name="Hoppner M.P."/>
            <person name="Ishida K."/>
            <person name="Kim E."/>
            <person name="Koreny L."/>
            <person name="Kroth P.G."/>
            <person name="Liu Y."/>
            <person name="Malik S.B."/>
            <person name="Maier U.G."/>
            <person name="McRose D."/>
            <person name="Mock T."/>
            <person name="Neilson J.A."/>
            <person name="Onodera N.T."/>
            <person name="Poole A.M."/>
            <person name="Pritham E.J."/>
            <person name="Richards T.A."/>
            <person name="Rocap G."/>
            <person name="Roy S.W."/>
            <person name="Sarai C."/>
            <person name="Schaack S."/>
            <person name="Shirato S."/>
            <person name="Slamovits C.H."/>
            <person name="Spencer D.F."/>
            <person name="Suzuki S."/>
            <person name="Worden A.Z."/>
            <person name="Zauner S."/>
            <person name="Barry K."/>
            <person name="Bell C."/>
            <person name="Bharti A.K."/>
            <person name="Crow J.A."/>
            <person name="Grimwood J."/>
            <person name="Kramer R."/>
            <person name="Lindquist E."/>
            <person name="Lucas S."/>
            <person name="Salamov A."/>
            <person name="McFadden G.I."/>
            <person name="Lane C.E."/>
            <person name="Keeling P.J."/>
            <person name="Gray M.W."/>
            <person name="Grigoriev I.V."/>
            <person name="Archibald J.M."/>
        </authorList>
    </citation>
    <scope>NUCLEOTIDE SEQUENCE</scope>
    <source>
        <strain evidence="7 9">CCMP2712</strain>
    </source>
</reference>
<sequence length="101" mass="11126">MAARESGNSEIEALIMKGLAAAYSGLGLHDKMVEYEEQALKIARQAGDIESEGRSLCRLANIYRDLQNTERAIECAESALNIAKRIGDGDMEHECYFTISV</sequence>
<evidence type="ECO:0000256" key="6">
    <source>
        <dbReference type="SAM" id="Coils"/>
    </source>
</evidence>
<organism evidence="7">
    <name type="scientific">Guillardia theta (strain CCMP2712)</name>
    <name type="common">Cryptophyte</name>
    <dbReference type="NCBI Taxonomy" id="905079"/>
    <lineage>
        <taxon>Eukaryota</taxon>
        <taxon>Cryptophyceae</taxon>
        <taxon>Pyrenomonadales</taxon>
        <taxon>Geminigeraceae</taxon>
        <taxon>Guillardia</taxon>
    </lineage>
</organism>
<evidence type="ECO:0000256" key="2">
    <source>
        <dbReference type="ARBA" id="ARBA00022490"/>
    </source>
</evidence>
<dbReference type="InterPro" id="IPR011990">
    <property type="entry name" value="TPR-like_helical_dom_sf"/>
</dbReference>
<proteinExistence type="predicted"/>
<dbReference type="EnsemblProtists" id="EKX53649">
    <property type="protein sequence ID" value="EKX53649"/>
    <property type="gene ID" value="GUITHDRAFT_64178"/>
</dbReference>
<dbReference type="Proteomes" id="UP000011087">
    <property type="component" value="Unassembled WGS sequence"/>
</dbReference>
<accession>L1JZA6</accession>
<keyword evidence="2" id="KW-0963">Cytoplasm</keyword>
<dbReference type="GO" id="GO:0005737">
    <property type="term" value="C:cytoplasm"/>
    <property type="evidence" value="ECO:0007669"/>
    <property type="project" value="UniProtKB-SubCell"/>
</dbReference>
<evidence type="ECO:0000313" key="7">
    <source>
        <dbReference type="EMBL" id="EKX53649.1"/>
    </source>
</evidence>
<dbReference type="PANTHER" id="PTHR46630:SF1">
    <property type="entry name" value="TETRATRICOPEPTIDE REPEAT PROTEIN 29"/>
    <property type="match status" value="1"/>
</dbReference>
<dbReference type="HOGENOM" id="CLU_2299129_0_0_1"/>
<keyword evidence="3" id="KW-0677">Repeat</keyword>
<dbReference type="Pfam" id="PF13181">
    <property type="entry name" value="TPR_8"/>
    <property type="match status" value="2"/>
</dbReference>
<dbReference type="KEGG" id="gtt:GUITHDRAFT_64178"/>
<dbReference type="AlphaFoldDB" id="L1JZA6"/>
<dbReference type="RefSeq" id="XP_005840629.1">
    <property type="nucleotide sequence ID" value="XM_005840572.1"/>
</dbReference>
<keyword evidence="6" id="KW-0175">Coiled coil</keyword>
<dbReference type="EMBL" id="JH992969">
    <property type="protein sequence ID" value="EKX53649.1"/>
    <property type="molecule type" value="Genomic_DNA"/>
</dbReference>
<evidence type="ECO:0000256" key="1">
    <source>
        <dbReference type="ARBA" id="ARBA00004496"/>
    </source>
</evidence>
<reference evidence="8" key="3">
    <citation type="submission" date="2015-06" db="UniProtKB">
        <authorList>
            <consortium name="EnsemblProtists"/>
        </authorList>
    </citation>
    <scope>IDENTIFICATION</scope>
</reference>
<evidence type="ECO:0000256" key="3">
    <source>
        <dbReference type="ARBA" id="ARBA00022737"/>
    </source>
</evidence>
<protein>
    <recommendedName>
        <fullName evidence="5">Tetratricopeptide repeat protein 29</fullName>
    </recommendedName>
</protein>
<gene>
    <name evidence="7" type="ORF">GUITHDRAFT_64178</name>
</gene>
<keyword evidence="4" id="KW-0802">TPR repeat</keyword>
<reference evidence="9" key="2">
    <citation type="submission" date="2012-11" db="EMBL/GenBank/DDBJ databases">
        <authorList>
            <person name="Kuo A."/>
            <person name="Curtis B.A."/>
            <person name="Tanifuji G."/>
            <person name="Burki F."/>
            <person name="Gruber A."/>
            <person name="Irimia M."/>
            <person name="Maruyama S."/>
            <person name="Arias M.C."/>
            <person name="Ball S.G."/>
            <person name="Gile G.H."/>
            <person name="Hirakawa Y."/>
            <person name="Hopkins J.F."/>
            <person name="Rensing S.A."/>
            <person name="Schmutz J."/>
            <person name="Symeonidi A."/>
            <person name="Elias M."/>
            <person name="Eveleigh R.J."/>
            <person name="Herman E.K."/>
            <person name="Klute M.J."/>
            <person name="Nakayama T."/>
            <person name="Obornik M."/>
            <person name="Reyes-Prieto A."/>
            <person name="Armbrust E.V."/>
            <person name="Aves S.J."/>
            <person name="Beiko R.G."/>
            <person name="Coutinho P."/>
            <person name="Dacks J.B."/>
            <person name="Durnford D.G."/>
            <person name="Fast N.M."/>
            <person name="Green B.R."/>
            <person name="Grisdale C."/>
            <person name="Hempe F."/>
            <person name="Henrissat B."/>
            <person name="Hoppner M.P."/>
            <person name="Ishida K.-I."/>
            <person name="Kim E."/>
            <person name="Koreny L."/>
            <person name="Kroth P.G."/>
            <person name="Liu Y."/>
            <person name="Malik S.-B."/>
            <person name="Maier U.G."/>
            <person name="McRose D."/>
            <person name="Mock T."/>
            <person name="Neilson J.A."/>
            <person name="Onodera N.T."/>
            <person name="Poole A.M."/>
            <person name="Pritham E.J."/>
            <person name="Richards T.A."/>
            <person name="Rocap G."/>
            <person name="Roy S.W."/>
            <person name="Sarai C."/>
            <person name="Schaack S."/>
            <person name="Shirato S."/>
            <person name="Slamovits C.H."/>
            <person name="Spencer D.F."/>
            <person name="Suzuki S."/>
            <person name="Worden A.Z."/>
            <person name="Zauner S."/>
            <person name="Barry K."/>
            <person name="Bell C."/>
            <person name="Bharti A.K."/>
            <person name="Crow J.A."/>
            <person name="Grimwood J."/>
            <person name="Kramer R."/>
            <person name="Lindquist E."/>
            <person name="Lucas S."/>
            <person name="Salamov A."/>
            <person name="McFadden G.I."/>
            <person name="Lane C.E."/>
            <person name="Keeling P.J."/>
            <person name="Gray M.W."/>
            <person name="Grigoriev I.V."/>
            <person name="Archibald J.M."/>
        </authorList>
    </citation>
    <scope>NUCLEOTIDE SEQUENCE</scope>
    <source>
        <strain evidence="9">CCMP2712</strain>
    </source>
</reference>
<dbReference type="SMART" id="SM00028">
    <property type="entry name" value="TPR"/>
    <property type="match status" value="2"/>
</dbReference>
<dbReference type="OrthoDB" id="5984918at2759"/>
<dbReference type="GO" id="GO:0003341">
    <property type="term" value="P:cilium movement"/>
    <property type="evidence" value="ECO:0007669"/>
    <property type="project" value="TreeGrafter"/>
</dbReference>
<dbReference type="GO" id="GO:0005929">
    <property type="term" value="C:cilium"/>
    <property type="evidence" value="ECO:0007669"/>
    <property type="project" value="TreeGrafter"/>
</dbReference>
<dbReference type="InterPro" id="IPR019734">
    <property type="entry name" value="TPR_rpt"/>
</dbReference>
<evidence type="ECO:0000256" key="5">
    <source>
        <dbReference type="ARBA" id="ARBA00040665"/>
    </source>
</evidence>
<comment type="subcellular location">
    <subcellularLocation>
        <location evidence="1">Cytoplasm</location>
    </subcellularLocation>
</comment>